<dbReference type="NCBIfam" id="TIGR02960">
    <property type="entry name" value="SigX5"/>
    <property type="match status" value="1"/>
</dbReference>
<dbReference type="SUPFAM" id="SSF88946">
    <property type="entry name" value="Sigma2 domain of RNA polymerase sigma factors"/>
    <property type="match status" value="1"/>
</dbReference>
<dbReference type="InterPro" id="IPR032710">
    <property type="entry name" value="NTF2-like_dom_sf"/>
</dbReference>
<dbReference type="GO" id="GO:0006352">
    <property type="term" value="P:DNA-templated transcription initiation"/>
    <property type="evidence" value="ECO:0007669"/>
    <property type="project" value="InterPro"/>
</dbReference>
<dbReference type="SUPFAM" id="SSF54427">
    <property type="entry name" value="NTF2-like"/>
    <property type="match status" value="1"/>
</dbReference>
<reference evidence="11 12" key="2">
    <citation type="submission" date="2020-03" db="EMBL/GenBank/DDBJ databases">
        <authorList>
            <person name="Ichikawa N."/>
            <person name="Kimura A."/>
            <person name="Kitahashi Y."/>
            <person name="Uohara A."/>
        </authorList>
    </citation>
    <scope>NUCLEOTIDE SEQUENCE [LARGE SCALE GENOMIC DNA]</scope>
    <source>
        <strain evidence="11 12">NBRC 108639</strain>
    </source>
</reference>
<reference evidence="11 12" key="1">
    <citation type="submission" date="2020-03" db="EMBL/GenBank/DDBJ databases">
        <title>Whole genome shotgun sequence of Phytohabitans houttuyneae NBRC 108639.</title>
        <authorList>
            <person name="Komaki H."/>
            <person name="Tamura T."/>
        </authorList>
    </citation>
    <scope>NUCLEOTIDE SEQUENCE [LARGE SCALE GENOMIC DNA]</scope>
    <source>
        <strain evidence="11 12">NBRC 108639</strain>
    </source>
</reference>
<accession>A0A6V8JZW8</accession>
<evidence type="ECO:0000256" key="1">
    <source>
        <dbReference type="ARBA" id="ARBA00010641"/>
    </source>
</evidence>
<evidence type="ECO:0000256" key="7">
    <source>
        <dbReference type="RuleBase" id="RU000716"/>
    </source>
</evidence>
<keyword evidence="6 7" id="KW-0804">Transcription</keyword>
<sequence>MGAHFAPPAVSTFLEGVISVTDVLVRARAGDGEAFRELVEPYRRELQVHCYRMLGSVQDAEDLLQETLLAAWRGLGGFAGRSTLRTWLYRIATNRCLNALRAGDRRIREAQPRIEVDLPQPTLWAEPSWLEPYPDALLDGVPDTAPGPDARYERKEAISLAFVAAMQSLPPRQRAVLVLRDVLGFRASEVAETLGTTEDSVTSALKRARAALATALPAPSGLPDDQREREVAARFAEAFEGGDVDAIVGMLTDDAWLRMPPLPLEYQGHAAIHELLRTVAFRGIRRYRLVPTRANGQPAFGSYLYDAHSPTGRAHGLLVVTVAGDRVSEFTRFVNNSLLGRFGLPRTLP</sequence>
<dbReference type="Pfam" id="PF08281">
    <property type="entry name" value="Sigma70_r4_2"/>
    <property type="match status" value="1"/>
</dbReference>
<dbReference type="InterPro" id="IPR013249">
    <property type="entry name" value="RNA_pol_sigma70_r4_t2"/>
</dbReference>
<dbReference type="Gene3D" id="1.10.1740.10">
    <property type="match status" value="1"/>
</dbReference>
<dbReference type="Pfam" id="PF04542">
    <property type="entry name" value="Sigma70_r2"/>
    <property type="match status" value="1"/>
</dbReference>
<dbReference type="PROSITE" id="PS01063">
    <property type="entry name" value="SIGMA70_ECF"/>
    <property type="match status" value="1"/>
</dbReference>
<dbReference type="GO" id="GO:0003677">
    <property type="term" value="F:DNA binding"/>
    <property type="evidence" value="ECO:0007669"/>
    <property type="project" value="UniProtKB-KW"/>
</dbReference>
<dbReference type="EMBL" id="BLPF01000001">
    <property type="protein sequence ID" value="GFJ76874.1"/>
    <property type="molecule type" value="Genomic_DNA"/>
</dbReference>
<dbReference type="InterPro" id="IPR000838">
    <property type="entry name" value="RNA_pol_sigma70_ECF_CS"/>
</dbReference>
<evidence type="ECO:0000259" key="10">
    <source>
        <dbReference type="Pfam" id="PF12680"/>
    </source>
</evidence>
<dbReference type="NCBIfam" id="NF006089">
    <property type="entry name" value="PRK08241.1"/>
    <property type="match status" value="1"/>
</dbReference>
<dbReference type="GO" id="GO:0016987">
    <property type="term" value="F:sigma factor activity"/>
    <property type="evidence" value="ECO:0007669"/>
    <property type="project" value="UniProtKB-KW"/>
</dbReference>
<dbReference type="InterPro" id="IPR013324">
    <property type="entry name" value="RNA_pol_sigma_r3/r4-like"/>
</dbReference>
<dbReference type="Gene3D" id="3.10.450.50">
    <property type="match status" value="1"/>
</dbReference>
<evidence type="ECO:0000313" key="11">
    <source>
        <dbReference type="EMBL" id="GFJ76874.1"/>
    </source>
</evidence>
<comment type="caution">
    <text evidence="11">The sequence shown here is derived from an EMBL/GenBank/DDBJ whole genome shotgun (WGS) entry which is preliminary data.</text>
</comment>
<evidence type="ECO:0000259" key="9">
    <source>
        <dbReference type="Pfam" id="PF08281"/>
    </source>
</evidence>
<evidence type="ECO:0000256" key="2">
    <source>
        <dbReference type="ARBA" id="ARBA00011344"/>
    </source>
</evidence>
<evidence type="ECO:0000256" key="6">
    <source>
        <dbReference type="ARBA" id="ARBA00023163"/>
    </source>
</evidence>
<dbReference type="PANTHER" id="PTHR43133:SF65">
    <property type="entry name" value="ECF RNA POLYMERASE SIGMA FACTOR SIGG"/>
    <property type="match status" value="1"/>
</dbReference>
<comment type="subunit">
    <text evidence="2">Interacts transiently with the RNA polymerase catalytic core formed by RpoA, RpoB, RpoC and RpoZ (2 alpha, 1 beta, 1 beta' and 1 omega subunit) to form the RNA polymerase holoenzyme that can initiate transcription.</text>
</comment>
<dbReference type="AlphaFoldDB" id="A0A6V8JZW8"/>
<dbReference type="PANTHER" id="PTHR43133">
    <property type="entry name" value="RNA POLYMERASE ECF-TYPE SIGMA FACTO"/>
    <property type="match status" value="1"/>
</dbReference>
<proteinExistence type="inferred from homology"/>
<dbReference type="Pfam" id="PF12680">
    <property type="entry name" value="SnoaL_2"/>
    <property type="match status" value="1"/>
</dbReference>
<keyword evidence="4 7" id="KW-0731">Sigma factor</keyword>
<organism evidence="11 12">
    <name type="scientific">Phytohabitans houttuyneae</name>
    <dbReference type="NCBI Taxonomy" id="1076126"/>
    <lineage>
        <taxon>Bacteria</taxon>
        <taxon>Bacillati</taxon>
        <taxon>Actinomycetota</taxon>
        <taxon>Actinomycetes</taxon>
        <taxon>Micromonosporales</taxon>
        <taxon>Micromonosporaceae</taxon>
    </lineage>
</organism>
<evidence type="ECO:0000256" key="4">
    <source>
        <dbReference type="ARBA" id="ARBA00023082"/>
    </source>
</evidence>
<gene>
    <name evidence="11" type="primary">rpoE_4</name>
    <name evidence="11" type="ORF">Phou_010540</name>
</gene>
<dbReference type="NCBIfam" id="TIGR02937">
    <property type="entry name" value="sigma70-ECF"/>
    <property type="match status" value="1"/>
</dbReference>
<evidence type="ECO:0000313" key="12">
    <source>
        <dbReference type="Proteomes" id="UP000482800"/>
    </source>
</evidence>
<evidence type="ECO:0000256" key="3">
    <source>
        <dbReference type="ARBA" id="ARBA00023015"/>
    </source>
</evidence>
<dbReference type="InterPro" id="IPR014305">
    <property type="entry name" value="RNA_pol_sigma-G_actinobac"/>
</dbReference>
<feature type="domain" description="RNA polymerase sigma-70 region 2" evidence="8">
    <location>
        <begin position="38"/>
        <end position="105"/>
    </location>
</feature>
<keyword evidence="5 7" id="KW-0238">DNA-binding</keyword>
<dbReference type="InterPro" id="IPR036388">
    <property type="entry name" value="WH-like_DNA-bd_sf"/>
</dbReference>
<dbReference type="InterPro" id="IPR013325">
    <property type="entry name" value="RNA_pol_sigma_r2"/>
</dbReference>
<dbReference type="InterPro" id="IPR037401">
    <property type="entry name" value="SnoaL-like"/>
</dbReference>
<dbReference type="SUPFAM" id="SSF88659">
    <property type="entry name" value="Sigma3 and sigma4 domains of RNA polymerase sigma factors"/>
    <property type="match status" value="1"/>
</dbReference>
<protein>
    <recommendedName>
        <fullName evidence="7">RNA polymerase sigma factor</fullName>
    </recommendedName>
</protein>
<name>A0A6V8JZW8_9ACTN</name>
<feature type="domain" description="RNA polymerase sigma factor 70 region 4 type 2" evidence="9">
    <location>
        <begin position="161"/>
        <end position="212"/>
    </location>
</feature>
<keyword evidence="3 7" id="KW-0805">Transcription regulation</keyword>
<dbReference type="InterPro" id="IPR014284">
    <property type="entry name" value="RNA_pol_sigma-70_dom"/>
</dbReference>
<comment type="similarity">
    <text evidence="1 7">Belongs to the sigma-70 factor family. ECF subfamily.</text>
</comment>
<evidence type="ECO:0000256" key="5">
    <source>
        <dbReference type="ARBA" id="ARBA00023125"/>
    </source>
</evidence>
<dbReference type="Proteomes" id="UP000482800">
    <property type="component" value="Unassembled WGS sequence"/>
</dbReference>
<dbReference type="InterPro" id="IPR039425">
    <property type="entry name" value="RNA_pol_sigma-70-like"/>
</dbReference>
<evidence type="ECO:0000259" key="8">
    <source>
        <dbReference type="Pfam" id="PF04542"/>
    </source>
</evidence>
<dbReference type="InterPro" id="IPR007627">
    <property type="entry name" value="RNA_pol_sigma70_r2"/>
</dbReference>
<keyword evidence="12" id="KW-1185">Reference proteome</keyword>
<feature type="domain" description="SnoaL-like" evidence="10">
    <location>
        <begin position="233"/>
        <end position="329"/>
    </location>
</feature>
<dbReference type="GO" id="GO:0006950">
    <property type="term" value="P:response to stress"/>
    <property type="evidence" value="ECO:0007669"/>
    <property type="project" value="UniProtKB-ARBA"/>
</dbReference>
<dbReference type="Gene3D" id="1.10.10.10">
    <property type="entry name" value="Winged helix-like DNA-binding domain superfamily/Winged helix DNA-binding domain"/>
    <property type="match status" value="1"/>
</dbReference>